<dbReference type="InterPro" id="IPR006084">
    <property type="entry name" value="XPG/Rad2"/>
</dbReference>
<dbReference type="PANTHER" id="PTHR16171">
    <property type="entry name" value="DNA REPAIR PROTEIN COMPLEMENTING XP-G CELLS-RELATED"/>
    <property type="match status" value="1"/>
</dbReference>
<dbReference type="InterPro" id="IPR019974">
    <property type="entry name" value="XPG_CS"/>
</dbReference>
<evidence type="ECO:0000256" key="2">
    <source>
        <dbReference type="ARBA" id="ARBA00004123"/>
    </source>
</evidence>
<dbReference type="GO" id="GO:0003697">
    <property type="term" value="F:single-stranded DNA binding"/>
    <property type="evidence" value="ECO:0007669"/>
    <property type="project" value="InterPro"/>
</dbReference>
<feature type="compositionally biased region" description="Basic and acidic residues" evidence="13">
    <location>
        <begin position="1261"/>
        <end position="1279"/>
    </location>
</feature>
<dbReference type="PRINTS" id="PR00853">
    <property type="entry name" value="XPGRADSUPER"/>
</dbReference>
<dbReference type="SUPFAM" id="SSF88723">
    <property type="entry name" value="PIN domain-like"/>
    <property type="match status" value="1"/>
</dbReference>
<evidence type="ECO:0000256" key="1">
    <source>
        <dbReference type="ARBA" id="ARBA00001946"/>
    </source>
</evidence>
<dbReference type="Pfam" id="PF00752">
    <property type="entry name" value="XPG_N"/>
    <property type="match status" value="1"/>
</dbReference>
<dbReference type="InterPro" id="IPR029060">
    <property type="entry name" value="PIN-like_dom_sf"/>
</dbReference>
<feature type="region of interest" description="Disordered" evidence="13">
    <location>
        <begin position="503"/>
        <end position="539"/>
    </location>
</feature>
<keyword evidence="5" id="KW-0479">Metal-binding</keyword>
<feature type="domain" description="XPG N-terminal" evidence="15">
    <location>
        <begin position="1"/>
        <end position="98"/>
    </location>
</feature>
<keyword evidence="4" id="KW-0540">Nuclease</keyword>
<accession>A0A6J8DE57</accession>
<feature type="region of interest" description="Disordered" evidence="13">
    <location>
        <begin position="1260"/>
        <end position="1279"/>
    </location>
</feature>
<evidence type="ECO:0000259" key="15">
    <source>
        <dbReference type="SMART" id="SM00485"/>
    </source>
</evidence>
<feature type="region of interest" description="Disordered" evidence="13">
    <location>
        <begin position="1119"/>
        <end position="1220"/>
    </location>
</feature>
<keyword evidence="9" id="KW-0460">Magnesium</keyword>
<name>A0A6J8DE57_MYTCO</name>
<feature type="domain" description="XPG-I" evidence="14">
    <location>
        <begin position="782"/>
        <end position="851"/>
    </location>
</feature>
<evidence type="ECO:0000256" key="8">
    <source>
        <dbReference type="ARBA" id="ARBA00022801"/>
    </source>
</evidence>
<dbReference type="PROSITE" id="PS00841">
    <property type="entry name" value="XPG_1"/>
    <property type="match status" value="1"/>
</dbReference>
<comment type="cofactor">
    <cofactor evidence="1">
        <name>Mg(2+)</name>
        <dbReference type="ChEBI" id="CHEBI:18420"/>
    </cofactor>
</comment>
<evidence type="ECO:0000256" key="6">
    <source>
        <dbReference type="ARBA" id="ARBA00022759"/>
    </source>
</evidence>
<dbReference type="Gene3D" id="1.10.150.20">
    <property type="entry name" value="5' to 3' exonuclease, C-terminal subdomain"/>
    <property type="match status" value="1"/>
</dbReference>
<dbReference type="GO" id="GO:0046872">
    <property type="term" value="F:metal ion binding"/>
    <property type="evidence" value="ECO:0007669"/>
    <property type="project" value="UniProtKB-KW"/>
</dbReference>
<dbReference type="SMART" id="SM00485">
    <property type="entry name" value="XPGN"/>
    <property type="match status" value="1"/>
</dbReference>
<evidence type="ECO:0000313" key="16">
    <source>
        <dbReference type="EMBL" id="CAC5405682.1"/>
    </source>
</evidence>
<proteinExistence type="inferred from homology"/>
<feature type="compositionally biased region" description="Polar residues" evidence="13">
    <location>
        <begin position="511"/>
        <end position="528"/>
    </location>
</feature>
<keyword evidence="6" id="KW-0255">Endonuclease</keyword>
<feature type="region of interest" description="Disordered" evidence="13">
    <location>
        <begin position="554"/>
        <end position="578"/>
    </location>
</feature>
<feature type="compositionally biased region" description="Basic residues" evidence="13">
    <location>
        <begin position="1065"/>
        <end position="1075"/>
    </location>
</feature>
<keyword evidence="8" id="KW-0378">Hydrolase</keyword>
<dbReference type="GO" id="GO:0004520">
    <property type="term" value="F:DNA endonuclease activity"/>
    <property type="evidence" value="ECO:0007669"/>
    <property type="project" value="TreeGrafter"/>
</dbReference>
<feature type="compositionally biased region" description="Polar residues" evidence="13">
    <location>
        <begin position="130"/>
        <end position="144"/>
    </location>
</feature>
<reference evidence="16 17" key="1">
    <citation type="submission" date="2020-06" db="EMBL/GenBank/DDBJ databases">
        <authorList>
            <person name="Li R."/>
            <person name="Bekaert M."/>
        </authorList>
    </citation>
    <scope>NUCLEOTIDE SEQUENCE [LARGE SCALE GENOMIC DNA]</scope>
    <source>
        <strain evidence="17">wild</strain>
    </source>
</reference>
<keyword evidence="11" id="KW-0539">Nucleus</keyword>
<feature type="coiled-coil region" evidence="12">
    <location>
        <begin position="734"/>
        <end position="765"/>
    </location>
</feature>
<evidence type="ECO:0000256" key="10">
    <source>
        <dbReference type="ARBA" id="ARBA00023204"/>
    </source>
</evidence>
<dbReference type="PRINTS" id="PR00066">
    <property type="entry name" value="XRODRMPGMNTG"/>
</dbReference>
<dbReference type="PANTHER" id="PTHR16171:SF7">
    <property type="entry name" value="DNA REPAIR PROTEIN RAD2"/>
    <property type="match status" value="1"/>
</dbReference>
<feature type="compositionally biased region" description="Acidic residues" evidence="13">
    <location>
        <begin position="628"/>
        <end position="637"/>
    </location>
</feature>
<evidence type="ECO:0000256" key="13">
    <source>
        <dbReference type="SAM" id="MobiDB-lite"/>
    </source>
</evidence>
<dbReference type="SUPFAM" id="SSF47807">
    <property type="entry name" value="5' to 3' exonuclease, C-terminal subdomain"/>
    <property type="match status" value="1"/>
</dbReference>
<dbReference type="InterPro" id="IPR006085">
    <property type="entry name" value="XPG_DNA_repair_N"/>
</dbReference>
<evidence type="ECO:0000256" key="11">
    <source>
        <dbReference type="ARBA" id="ARBA00023242"/>
    </source>
</evidence>
<dbReference type="OrthoDB" id="2959108at2759"/>
<comment type="subcellular location">
    <subcellularLocation>
        <location evidence="2">Nucleus</location>
    </subcellularLocation>
</comment>
<feature type="region of interest" description="Disordered" evidence="13">
    <location>
        <begin position="1026"/>
        <end position="1046"/>
    </location>
</feature>
<evidence type="ECO:0000256" key="12">
    <source>
        <dbReference type="SAM" id="Coils"/>
    </source>
</evidence>
<dbReference type="Proteomes" id="UP000507470">
    <property type="component" value="Unassembled WGS sequence"/>
</dbReference>
<feature type="coiled-coil region" evidence="12">
    <location>
        <begin position="387"/>
        <end position="414"/>
    </location>
</feature>
<dbReference type="SMART" id="SM00484">
    <property type="entry name" value="XPGI"/>
    <property type="match status" value="1"/>
</dbReference>
<feature type="region of interest" description="Disordered" evidence="13">
    <location>
        <begin position="125"/>
        <end position="151"/>
    </location>
</feature>
<feature type="region of interest" description="Disordered" evidence="13">
    <location>
        <begin position="598"/>
        <end position="638"/>
    </location>
</feature>
<evidence type="ECO:0000256" key="7">
    <source>
        <dbReference type="ARBA" id="ARBA00022763"/>
    </source>
</evidence>
<organism evidence="16 17">
    <name type="scientific">Mytilus coruscus</name>
    <name type="common">Sea mussel</name>
    <dbReference type="NCBI Taxonomy" id="42192"/>
    <lineage>
        <taxon>Eukaryota</taxon>
        <taxon>Metazoa</taxon>
        <taxon>Spiralia</taxon>
        <taxon>Lophotrochozoa</taxon>
        <taxon>Mollusca</taxon>
        <taxon>Bivalvia</taxon>
        <taxon>Autobranchia</taxon>
        <taxon>Pteriomorphia</taxon>
        <taxon>Mytilida</taxon>
        <taxon>Mytiloidea</taxon>
        <taxon>Mytilidae</taxon>
        <taxon>Mytilinae</taxon>
        <taxon>Mytilus</taxon>
    </lineage>
</organism>
<protein>
    <submittedName>
        <fullName evidence="16">ERCC5</fullName>
    </submittedName>
</protein>
<dbReference type="GO" id="GO:0016788">
    <property type="term" value="F:hydrolase activity, acting on ester bonds"/>
    <property type="evidence" value="ECO:0007669"/>
    <property type="project" value="InterPro"/>
</dbReference>
<feature type="compositionally biased region" description="Polar residues" evidence="13">
    <location>
        <begin position="1124"/>
        <end position="1144"/>
    </location>
</feature>
<dbReference type="SMART" id="SM00279">
    <property type="entry name" value="HhH2"/>
    <property type="match status" value="1"/>
</dbReference>
<dbReference type="InterPro" id="IPR006086">
    <property type="entry name" value="XPG-I_dom"/>
</dbReference>
<dbReference type="InterPro" id="IPR001044">
    <property type="entry name" value="XPG/Rad2_eukaryotes"/>
</dbReference>
<dbReference type="CDD" id="cd09868">
    <property type="entry name" value="PIN_XPG_RAD2"/>
    <property type="match status" value="2"/>
</dbReference>
<comment type="similarity">
    <text evidence="3">Belongs to the XPG/RAD2 endonuclease family. XPG subfamily.</text>
</comment>
<keyword evidence="17" id="KW-1185">Reference proteome</keyword>
<dbReference type="CDD" id="cd09904">
    <property type="entry name" value="H3TH_XPG"/>
    <property type="match status" value="1"/>
</dbReference>
<dbReference type="InterPro" id="IPR008918">
    <property type="entry name" value="HhH2"/>
</dbReference>
<evidence type="ECO:0000256" key="3">
    <source>
        <dbReference type="ARBA" id="ARBA00005283"/>
    </source>
</evidence>
<keyword evidence="12" id="KW-0175">Coiled coil</keyword>
<keyword evidence="10" id="KW-0234">DNA repair</keyword>
<evidence type="ECO:0000259" key="14">
    <source>
        <dbReference type="SMART" id="SM00484"/>
    </source>
</evidence>
<feature type="region of interest" description="Disordered" evidence="13">
    <location>
        <begin position="1060"/>
        <end position="1104"/>
    </location>
</feature>
<feature type="compositionally biased region" description="Polar residues" evidence="13">
    <location>
        <begin position="1155"/>
        <end position="1205"/>
    </location>
</feature>
<dbReference type="Pfam" id="PF00867">
    <property type="entry name" value="XPG_I"/>
    <property type="match status" value="1"/>
</dbReference>
<dbReference type="GO" id="GO:0006289">
    <property type="term" value="P:nucleotide-excision repair"/>
    <property type="evidence" value="ECO:0007669"/>
    <property type="project" value="InterPro"/>
</dbReference>
<evidence type="ECO:0000256" key="4">
    <source>
        <dbReference type="ARBA" id="ARBA00022722"/>
    </source>
</evidence>
<dbReference type="Gene3D" id="3.40.50.1010">
    <property type="entry name" value="5'-nuclease"/>
    <property type="match status" value="2"/>
</dbReference>
<dbReference type="InterPro" id="IPR036279">
    <property type="entry name" value="5-3_exonuclease_C_sf"/>
</dbReference>
<sequence length="1367" mass="154360">MGVQGLWQLLNPTGRPVSLQSLEGKILAVDVSIWLHQAVKGMRDRDGNPLPNAHLQVLFNRLCKLLYYRIKPVFVFDGGVPVLKKQTMAGRREKKEFAELESDKATKNLVQNLMKSHAINAVLKKDDSSKCSTSGPKPSTSNQGKPDLFELPPLPEEFKSISEESRRTEFSAQERLLLDDVDLDQIDIESDVFNSLPSEMKHEVLTLLKEKKKRHTWNQILELPQESNDFSKFQMAKLMKQNKLSSRLADVTKEMNDNRSGDLTRFLGDDFYSDAIETRKIMSDDTAHSILIKGLGSKEQKEEMERIRLELEEKKKEENSDEKVGDKLEENKQNISDRIDEIIEIEESQHDFNEICNNYKANEVIIDNKTVVNKDSSSKINCATDVNTERQDILKELQQRMNALKEKSSDEDSLPLFDTNLIERNDQKNQLHVVGKRANLVDESVEVIDDVEVKAKSESVLKSVSVENAYVETTAIVSDQETILLKQKDGILLENHQSKYSSAKTVEKTENMSSVSPEKSENMSSVSPEKSEKDLKSTRQSILDELCQKVTVLSSDSNIENNEEDNMEIDNEKKESEMKQVISENRKCLLKKQLSLDEEQEVKRRKLNQDTPAEEDTESNKYPPENSSESDSEDEGFIEVVLDIDKAQPDDLFPADIFQPAQKVEENIDIVSDEEPVYQQYQEDADSSPDAQEITEDLQEVMSEEENSKEITSNYSIDEIEEENMHGDLVQQFKNFTEDDMRDYRENLEAESRDLQQERGKQERLAVSITDQMYTEAQELLELFGVPYIVSPMEAEAQCAQLDISDLTQGSITDDSDVWLFGGKRVYKNFFQQDKHVEFFSEISIQSQLGIGRDVLIKLALLCGSDYTPGIQGVGPITAMEVLTEFPGESLEGLREFKKWWNDAQNQITAPLEPKIKTKLRKLEVPEGFPNELVVAAYMKPEVDDSDEKFAWGQPELDLIRLFTKTKFGWSQEKCDETLVPMMKQFNLRQTQTRINTFFQPEHFIQPKNIKSKRLQRALDIMQGKVNDEPVPSSGSLIKQSVSSPVMPGMQQVRSMARQITVGKGRGRGKGKGKGKSSLGQKKTRATIKNEVNLSESSSESSGDELIASLDYESMIGESREQTNTELGSSSQIMTGTNVRNMKNNSRETAKKSVRSNSSSTNKQKSAVVTTIISQSTSVNTTVSDNNSALGTGSQSNSTADQGTSKGRRTKPNITVGKAGHATDEFSLDLPKEPIAMKGFLEDEVHAFDKKKKLKSKTIKNKKEEIKKQKSEKSKPDKTIEVKKIDKGKSLVKNGKSRVKSSKLNRQEISKSEVNMFENDKNSQAAVTVNDPDDSADVSFNLLNRRTRSCRAGTVNRVMVVSDSDSN</sequence>
<feature type="compositionally biased region" description="Polar residues" evidence="13">
    <location>
        <begin position="1033"/>
        <end position="1044"/>
    </location>
</feature>
<evidence type="ECO:0000256" key="9">
    <source>
        <dbReference type="ARBA" id="ARBA00022842"/>
    </source>
</evidence>
<keyword evidence="7" id="KW-0227">DNA damage</keyword>
<dbReference type="EMBL" id="CACVKT020007119">
    <property type="protein sequence ID" value="CAC5405682.1"/>
    <property type="molecule type" value="Genomic_DNA"/>
</dbReference>
<evidence type="ECO:0000313" key="17">
    <source>
        <dbReference type="Proteomes" id="UP000507470"/>
    </source>
</evidence>
<dbReference type="GO" id="GO:0005634">
    <property type="term" value="C:nucleus"/>
    <property type="evidence" value="ECO:0007669"/>
    <property type="project" value="UniProtKB-SubCell"/>
</dbReference>
<evidence type="ECO:0000256" key="5">
    <source>
        <dbReference type="ARBA" id="ARBA00022723"/>
    </source>
</evidence>
<gene>
    <name evidence="16" type="ORF">MCOR_39348</name>
</gene>